<sequence length="66" mass="7161">MFPLVCLMTSGPACFNVDGELTPLAGIQEGCEVIASSDRSKLQVRAFSSNHRILLEVIRESHCGLI</sequence>
<dbReference type="Proteomes" id="UP000191987">
    <property type="component" value="Unassembled WGS sequence"/>
</dbReference>
<protein>
    <submittedName>
        <fullName evidence="1">Uncharacterized protein</fullName>
    </submittedName>
</protein>
<gene>
    <name evidence="1" type="ORF">AGR7C_pTi0222</name>
</gene>
<evidence type="ECO:0000313" key="1">
    <source>
        <dbReference type="EMBL" id="CUX64052.1"/>
    </source>
</evidence>
<name>A0A1S7S7Y1_9HYPH</name>
<dbReference type="EMBL" id="FBWG01000050">
    <property type="protein sequence ID" value="CUX64052.1"/>
    <property type="molecule type" value="Genomic_DNA"/>
</dbReference>
<organism evidence="1 2">
    <name type="scientific">Agrobacterium deltaense Zutra 3/1</name>
    <dbReference type="NCBI Taxonomy" id="1183427"/>
    <lineage>
        <taxon>Bacteria</taxon>
        <taxon>Pseudomonadati</taxon>
        <taxon>Pseudomonadota</taxon>
        <taxon>Alphaproteobacteria</taxon>
        <taxon>Hyphomicrobiales</taxon>
        <taxon>Rhizobiaceae</taxon>
        <taxon>Rhizobium/Agrobacterium group</taxon>
        <taxon>Agrobacterium</taxon>
    </lineage>
</organism>
<accession>A0A1S7S7Y1</accession>
<dbReference type="AlphaFoldDB" id="A0A1S7S7Y1"/>
<reference evidence="1 2" key="1">
    <citation type="submission" date="2016-01" db="EMBL/GenBank/DDBJ databases">
        <authorList>
            <person name="Oliw E.H."/>
        </authorList>
    </citation>
    <scope>NUCLEOTIDE SEQUENCE [LARGE SCALE GENOMIC DNA]</scope>
    <source>
        <strain evidence="1 2">Zutra 3-1</strain>
    </source>
</reference>
<evidence type="ECO:0000313" key="2">
    <source>
        <dbReference type="Proteomes" id="UP000191987"/>
    </source>
</evidence>
<proteinExistence type="predicted"/>